<dbReference type="Pfam" id="PF00583">
    <property type="entry name" value="Acetyltransf_1"/>
    <property type="match status" value="1"/>
</dbReference>
<dbReference type="EMBL" id="PVBR01000001">
    <property type="protein sequence ID" value="PRD45860.1"/>
    <property type="molecule type" value="Genomic_DNA"/>
</dbReference>
<sequence>MNENTIETIIRPVGADDETRWRALFAAYNAFYRASVPETAVATTWKRILDPQSDVKAVVAERDGEITGFANYLFHASTWSDRPNCYLEDLFVDPAARGGGAGRKLIEGVEAAARARNAFRFYWHTQEYNAPARSLYDTITPRSSFIVYRKAL</sequence>
<keyword evidence="1 4" id="KW-0808">Transferase</keyword>
<dbReference type="PROSITE" id="PS51186">
    <property type="entry name" value="GNAT"/>
    <property type="match status" value="1"/>
</dbReference>
<protein>
    <submittedName>
        <fullName evidence="4">GNAT family N-acetyltransferase</fullName>
    </submittedName>
</protein>
<keyword evidence="5" id="KW-1185">Reference proteome</keyword>
<keyword evidence="2" id="KW-0012">Acyltransferase</keyword>
<reference evidence="4 5" key="1">
    <citation type="submission" date="2018-02" db="EMBL/GenBank/DDBJ databases">
        <title>The draft genome of Phyllobacterium sp. 1N-3.</title>
        <authorList>
            <person name="Liu L."/>
            <person name="Li L."/>
            <person name="Zhang X."/>
            <person name="Wang T."/>
            <person name="Liang L."/>
        </authorList>
    </citation>
    <scope>NUCLEOTIDE SEQUENCE [LARGE SCALE GENOMIC DNA]</scope>
    <source>
        <strain evidence="4 5">1N-3</strain>
    </source>
</reference>
<dbReference type="InterPro" id="IPR016181">
    <property type="entry name" value="Acyl_CoA_acyltransferase"/>
</dbReference>
<dbReference type="PANTHER" id="PTHR43877">
    <property type="entry name" value="AMINOALKYLPHOSPHONATE N-ACETYLTRANSFERASE-RELATED-RELATED"/>
    <property type="match status" value="1"/>
</dbReference>
<dbReference type="InterPro" id="IPR000182">
    <property type="entry name" value="GNAT_dom"/>
</dbReference>
<proteinExistence type="predicted"/>
<evidence type="ECO:0000259" key="3">
    <source>
        <dbReference type="PROSITE" id="PS51186"/>
    </source>
</evidence>
<dbReference type="InterPro" id="IPR050832">
    <property type="entry name" value="Bact_Acetyltransf"/>
</dbReference>
<dbReference type="Proteomes" id="UP000239434">
    <property type="component" value="Unassembled WGS sequence"/>
</dbReference>
<evidence type="ECO:0000313" key="4">
    <source>
        <dbReference type="EMBL" id="PRD45860.1"/>
    </source>
</evidence>
<dbReference type="SUPFAM" id="SSF55729">
    <property type="entry name" value="Acyl-CoA N-acyltransferases (Nat)"/>
    <property type="match status" value="1"/>
</dbReference>
<evidence type="ECO:0000256" key="1">
    <source>
        <dbReference type="ARBA" id="ARBA00022679"/>
    </source>
</evidence>
<name>A0A2S9IZD3_9HYPH</name>
<dbReference type="RefSeq" id="WP_105740158.1">
    <property type="nucleotide sequence ID" value="NZ_PVBR01000001.1"/>
</dbReference>
<dbReference type="PANTHER" id="PTHR43877:SF2">
    <property type="entry name" value="AMINOALKYLPHOSPHONATE N-ACETYLTRANSFERASE-RELATED"/>
    <property type="match status" value="1"/>
</dbReference>
<comment type="caution">
    <text evidence="4">The sequence shown here is derived from an EMBL/GenBank/DDBJ whole genome shotgun (WGS) entry which is preliminary data.</text>
</comment>
<gene>
    <name evidence="4" type="ORF">C5748_01610</name>
</gene>
<dbReference type="Gene3D" id="3.40.630.30">
    <property type="match status" value="1"/>
</dbReference>
<dbReference type="CDD" id="cd04301">
    <property type="entry name" value="NAT_SF"/>
    <property type="match status" value="1"/>
</dbReference>
<accession>A0A2S9IZD3</accession>
<dbReference type="GO" id="GO:0016747">
    <property type="term" value="F:acyltransferase activity, transferring groups other than amino-acyl groups"/>
    <property type="evidence" value="ECO:0007669"/>
    <property type="project" value="InterPro"/>
</dbReference>
<dbReference type="AlphaFoldDB" id="A0A2S9IZD3"/>
<feature type="domain" description="N-acetyltransferase" evidence="3">
    <location>
        <begin position="8"/>
        <end position="152"/>
    </location>
</feature>
<organism evidence="4 5">
    <name type="scientific">Phyllobacterium phragmitis</name>
    <dbReference type="NCBI Taxonomy" id="2670329"/>
    <lineage>
        <taxon>Bacteria</taxon>
        <taxon>Pseudomonadati</taxon>
        <taxon>Pseudomonadota</taxon>
        <taxon>Alphaproteobacteria</taxon>
        <taxon>Hyphomicrobiales</taxon>
        <taxon>Phyllobacteriaceae</taxon>
        <taxon>Phyllobacterium</taxon>
    </lineage>
</organism>
<evidence type="ECO:0000256" key="2">
    <source>
        <dbReference type="ARBA" id="ARBA00023315"/>
    </source>
</evidence>
<evidence type="ECO:0000313" key="5">
    <source>
        <dbReference type="Proteomes" id="UP000239434"/>
    </source>
</evidence>